<feature type="compositionally biased region" description="Pro residues" evidence="1">
    <location>
        <begin position="80"/>
        <end position="95"/>
    </location>
</feature>
<dbReference type="RefSeq" id="XP_009550634.1">
    <property type="nucleotide sequence ID" value="XM_009552339.1"/>
</dbReference>
<sequence>MAIWRGWRRSGVVCSATPGRGLRDWTFHLARARRPAACSLALTAHFPTHTRAGACLWPTHSTPTSPTTHPPPSSAFAAPSPLPPPPLRSHIPPTPSALRPQRHLLSTRGHRHPRAQERHS</sequence>
<name>W4JU55_HETIT</name>
<evidence type="ECO:0000313" key="2">
    <source>
        <dbReference type="EMBL" id="ETW77088.1"/>
    </source>
</evidence>
<organism evidence="2 3">
    <name type="scientific">Heterobasidion irregulare (strain TC 32-1)</name>
    <dbReference type="NCBI Taxonomy" id="747525"/>
    <lineage>
        <taxon>Eukaryota</taxon>
        <taxon>Fungi</taxon>
        <taxon>Dikarya</taxon>
        <taxon>Basidiomycota</taxon>
        <taxon>Agaricomycotina</taxon>
        <taxon>Agaricomycetes</taxon>
        <taxon>Russulales</taxon>
        <taxon>Bondarzewiaceae</taxon>
        <taxon>Heterobasidion</taxon>
        <taxon>Heterobasidion annosum species complex</taxon>
    </lineage>
</organism>
<keyword evidence="3" id="KW-1185">Reference proteome</keyword>
<dbReference type="EMBL" id="KI925463">
    <property type="protein sequence ID" value="ETW77088.1"/>
    <property type="molecule type" value="Genomic_DNA"/>
</dbReference>
<evidence type="ECO:0000256" key="1">
    <source>
        <dbReference type="SAM" id="MobiDB-lite"/>
    </source>
</evidence>
<dbReference type="InParanoid" id="W4JU55"/>
<dbReference type="HOGENOM" id="CLU_2049972_0_0_1"/>
<protein>
    <submittedName>
        <fullName evidence="2">Uncharacterized protein</fullName>
    </submittedName>
</protein>
<feature type="compositionally biased region" description="Low complexity" evidence="1">
    <location>
        <begin position="58"/>
        <end position="67"/>
    </location>
</feature>
<proteinExistence type="predicted"/>
<dbReference type="GeneID" id="20672379"/>
<evidence type="ECO:0000313" key="3">
    <source>
        <dbReference type="Proteomes" id="UP000030671"/>
    </source>
</evidence>
<gene>
    <name evidence="2" type="ORF">HETIRDRAFT_388630</name>
</gene>
<dbReference type="AlphaFoldDB" id="W4JU55"/>
<accession>W4JU55</accession>
<dbReference type="Proteomes" id="UP000030671">
    <property type="component" value="Unassembled WGS sequence"/>
</dbReference>
<reference evidence="2 3" key="1">
    <citation type="journal article" date="2012" name="New Phytol.">
        <title>Insight into trade-off between wood decay and parasitism from the genome of a fungal forest pathogen.</title>
        <authorList>
            <person name="Olson A."/>
            <person name="Aerts A."/>
            <person name="Asiegbu F."/>
            <person name="Belbahri L."/>
            <person name="Bouzid O."/>
            <person name="Broberg A."/>
            <person name="Canback B."/>
            <person name="Coutinho P.M."/>
            <person name="Cullen D."/>
            <person name="Dalman K."/>
            <person name="Deflorio G."/>
            <person name="van Diepen L.T."/>
            <person name="Dunand C."/>
            <person name="Duplessis S."/>
            <person name="Durling M."/>
            <person name="Gonthier P."/>
            <person name="Grimwood J."/>
            <person name="Fossdal C.G."/>
            <person name="Hansson D."/>
            <person name="Henrissat B."/>
            <person name="Hietala A."/>
            <person name="Himmelstrand K."/>
            <person name="Hoffmeister D."/>
            <person name="Hogberg N."/>
            <person name="James T.Y."/>
            <person name="Karlsson M."/>
            <person name="Kohler A."/>
            <person name="Kues U."/>
            <person name="Lee Y.H."/>
            <person name="Lin Y.C."/>
            <person name="Lind M."/>
            <person name="Lindquist E."/>
            <person name="Lombard V."/>
            <person name="Lucas S."/>
            <person name="Lunden K."/>
            <person name="Morin E."/>
            <person name="Murat C."/>
            <person name="Park J."/>
            <person name="Raffaello T."/>
            <person name="Rouze P."/>
            <person name="Salamov A."/>
            <person name="Schmutz J."/>
            <person name="Solheim H."/>
            <person name="Stahlberg J."/>
            <person name="Velez H."/>
            <person name="de Vries R.P."/>
            <person name="Wiebenga A."/>
            <person name="Woodward S."/>
            <person name="Yakovlev I."/>
            <person name="Garbelotto M."/>
            <person name="Martin F."/>
            <person name="Grigoriev I.V."/>
            <person name="Stenlid J."/>
        </authorList>
    </citation>
    <scope>NUCLEOTIDE SEQUENCE [LARGE SCALE GENOMIC DNA]</scope>
    <source>
        <strain evidence="2 3">TC 32-1</strain>
    </source>
</reference>
<feature type="region of interest" description="Disordered" evidence="1">
    <location>
        <begin position="53"/>
        <end position="120"/>
    </location>
</feature>
<dbReference type="KEGG" id="hir:HETIRDRAFT_388630"/>